<comment type="similarity">
    <text evidence="1 4">Belongs to the alpha-carbonic anhydrase family.</text>
</comment>
<dbReference type="SMART" id="SM01057">
    <property type="entry name" value="Carb_anhydrase"/>
    <property type="match status" value="1"/>
</dbReference>
<reference evidence="6" key="1">
    <citation type="submission" date="2023-05" db="EMBL/GenBank/DDBJ databases">
        <authorList>
            <person name="Stuckert A."/>
        </authorList>
    </citation>
    <scope>NUCLEOTIDE SEQUENCE</scope>
</reference>
<organism evidence="6 7">
    <name type="scientific">Staurois parvus</name>
    <dbReference type="NCBI Taxonomy" id="386267"/>
    <lineage>
        <taxon>Eukaryota</taxon>
        <taxon>Metazoa</taxon>
        <taxon>Chordata</taxon>
        <taxon>Craniata</taxon>
        <taxon>Vertebrata</taxon>
        <taxon>Euteleostomi</taxon>
        <taxon>Amphibia</taxon>
        <taxon>Batrachia</taxon>
        <taxon>Anura</taxon>
        <taxon>Neobatrachia</taxon>
        <taxon>Ranoidea</taxon>
        <taxon>Ranidae</taxon>
        <taxon>Staurois</taxon>
    </lineage>
</organism>
<proteinExistence type="inferred from homology"/>
<evidence type="ECO:0000256" key="2">
    <source>
        <dbReference type="ARBA" id="ARBA00022723"/>
    </source>
</evidence>
<evidence type="ECO:0000313" key="6">
    <source>
        <dbReference type="EMBL" id="CAI9543483.1"/>
    </source>
</evidence>
<dbReference type="PROSITE" id="PS00162">
    <property type="entry name" value="ALPHA_CA_1"/>
    <property type="match status" value="1"/>
</dbReference>
<dbReference type="PANTHER" id="PTHR18952:SF84">
    <property type="entry name" value="CARBONIC ANHYDRASE 14"/>
    <property type="match status" value="1"/>
</dbReference>
<dbReference type="Pfam" id="PF00194">
    <property type="entry name" value="Carb_anhydrase"/>
    <property type="match status" value="1"/>
</dbReference>
<feature type="chain" id="PRO_5044949498" description="Carbonic anhydrase" evidence="4">
    <location>
        <begin position="31"/>
        <end position="161"/>
    </location>
</feature>
<feature type="domain" description="Alpha-carbonic anhydrase" evidence="5">
    <location>
        <begin position="31"/>
        <end position="161"/>
    </location>
</feature>
<keyword evidence="4" id="KW-0456">Lyase</keyword>
<evidence type="ECO:0000256" key="1">
    <source>
        <dbReference type="ARBA" id="ARBA00010718"/>
    </source>
</evidence>
<dbReference type="Proteomes" id="UP001162483">
    <property type="component" value="Unassembled WGS sequence"/>
</dbReference>
<comment type="cofactor">
    <cofactor evidence="4">
        <name>Zn(2+)</name>
        <dbReference type="ChEBI" id="CHEBI:29105"/>
    </cofactor>
</comment>
<dbReference type="InterPro" id="IPR001148">
    <property type="entry name" value="CA_dom"/>
</dbReference>
<evidence type="ECO:0000259" key="5">
    <source>
        <dbReference type="PROSITE" id="PS51144"/>
    </source>
</evidence>
<dbReference type="SUPFAM" id="SSF51069">
    <property type="entry name" value="Carbonic anhydrase"/>
    <property type="match status" value="1"/>
</dbReference>
<feature type="signal peptide" evidence="4">
    <location>
        <begin position="1"/>
        <end position="30"/>
    </location>
</feature>
<dbReference type="Gene3D" id="3.10.200.10">
    <property type="entry name" value="Alpha carbonic anhydrase"/>
    <property type="match status" value="1"/>
</dbReference>
<name>A0ABN9B7G7_9NEOB</name>
<protein>
    <recommendedName>
        <fullName evidence="4">Carbonic anhydrase</fullName>
        <ecNumber evidence="4">4.2.1.1</ecNumber>
    </recommendedName>
</protein>
<keyword evidence="4" id="KW-0732">Signal</keyword>
<comment type="function">
    <text evidence="4">Reversible hydration of carbon dioxide.</text>
</comment>
<gene>
    <name evidence="6" type="ORF">SPARVUS_LOCUS2284731</name>
</gene>
<dbReference type="InterPro" id="IPR036398">
    <property type="entry name" value="CA_dom_sf"/>
</dbReference>
<dbReference type="EC" id="4.2.1.1" evidence="4"/>
<dbReference type="EMBL" id="CATNWA010002669">
    <property type="protein sequence ID" value="CAI9543483.1"/>
    <property type="molecule type" value="Genomic_DNA"/>
</dbReference>
<keyword evidence="3 4" id="KW-0862">Zinc</keyword>
<sequence length="161" mass="17520">MSIPSTCRMDRMLLGSCALILAICHSLVGGASWSYTGDHGQEHWPDSFPDCGGTAQSPINVKTGEVTYNGSLPPIKPVGYSTHGDSTFTLTNNGHTVKLSLPSSMRLLGLLNNFTAVQLHLHWGSEEHPGGSEHHINDQEYPAELHIVHYNADQFIDINEA</sequence>
<comment type="caution">
    <text evidence="6">The sequence shown here is derived from an EMBL/GenBank/DDBJ whole genome shotgun (WGS) entry which is preliminary data.</text>
</comment>
<keyword evidence="2 4" id="KW-0479">Metal-binding</keyword>
<dbReference type="InterPro" id="IPR023561">
    <property type="entry name" value="Carbonic_anhydrase_a-class"/>
</dbReference>
<evidence type="ECO:0000313" key="7">
    <source>
        <dbReference type="Proteomes" id="UP001162483"/>
    </source>
</evidence>
<feature type="non-terminal residue" evidence="6">
    <location>
        <position position="161"/>
    </location>
</feature>
<dbReference type="PANTHER" id="PTHR18952">
    <property type="entry name" value="CARBONIC ANHYDRASE"/>
    <property type="match status" value="1"/>
</dbReference>
<keyword evidence="7" id="KW-1185">Reference proteome</keyword>
<evidence type="ECO:0000256" key="4">
    <source>
        <dbReference type="RuleBase" id="RU367011"/>
    </source>
</evidence>
<evidence type="ECO:0000256" key="3">
    <source>
        <dbReference type="ARBA" id="ARBA00022833"/>
    </source>
</evidence>
<dbReference type="InterPro" id="IPR018338">
    <property type="entry name" value="Carbonic_anhydrase_a-class_CS"/>
</dbReference>
<comment type="catalytic activity">
    <reaction evidence="4">
        <text>hydrogencarbonate + H(+) = CO2 + H2O</text>
        <dbReference type="Rhea" id="RHEA:10748"/>
        <dbReference type="ChEBI" id="CHEBI:15377"/>
        <dbReference type="ChEBI" id="CHEBI:15378"/>
        <dbReference type="ChEBI" id="CHEBI:16526"/>
        <dbReference type="ChEBI" id="CHEBI:17544"/>
        <dbReference type="EC" id="4.2.1.1"/>
    </reaction>
</comment>
<dbReference type="PROSITE" id="PS51144">
    <property type="entry name" value="ALPHA_CA_2"/>
    <property type="match status" value="1"/>
</dbReference>
<accession>A0ABN9B7G7</accession>